<evidence type="ECO:0000313" key="2">
    <source>
        <dbReference type="Proteomes" id="UP001222027"/>
    </source>
</evidence>
<comment type="caution">
    <text evidence="1">The sequence shown here is derived from an EMBL/GenBank/DDBJ whole genome shotgun (WGS) entry which is preliminary data.</text>
</comment>
<reference evidence="1 2" key="1">
    <citation type="submission" date="2022-12" db="EMBL/GenBank/DDBJ databases">
        <title>Chromosome-scale assembly of the Ensete ventricosum genome.</title>
        <authorList>
            <person name="Dussert Y."/>
            <person name="Stocks J."/>
            <person name="Wendawek A."/>
            <person name="Woldeyes F."/>
            <person name="Nichols R.A."/>
            <person name="Borrell J.S."/>
        </authorList>
    </citation>
    <scope>NUCLEOTIDE SEQUENCE [LARGE SCALE GENOMIC DNA]</scope>
    <source>
        <strain evidence="2">cv. Maze</strain>
        <tissue evidence="1">Seeds</tissue>
    </source>
</reference>
<sequence>MDVVRALKRQGKTLYGFGVRAMIPLARSYEMNCVSGLIHEETLGVLSMFPNKDKITRLPNPERINMSVLYLSWIFKTDCIILQCWLDGFCWEILVHPGASDGRVHRKTLLQQPLSFGSSLNSKFLGFLLDCLSPIWPIDRRLKKSMHCIRSQIVEEIGMSAKVFALCSSSQALRRGRIPRKRKLRETCAPLSAFLLTATTAELSIALCPSSSRSLRLVPKLDDPISIDGDASSSCDGVLDAAASVLDHSMFH</sequence>
<dbReference type="Proteomes" id="UP001222027">
    <property type="component" value="Unassembled WGS sequence"/>
</dbReference>
<organism evidence="1 2">
    <name type="scientific">Ensete ventricosum</name>
    <name type="common">Abyssinian banana</name>
    <name type="synonym">Musa ensete</name>
    <dbReference type="NCBI Taxonomy" id="4639"/>
    <lineage>
        <taxon>Eukaryota</taxon>
        <taxon>Viridiplantae</taxon>
        <taxon>Streptophyta</taxon>
        <taxon>Embryophyta</taxon>
        <taxon>Tracheophyta</taxon>
        <taxon>Spermatophyta</taxon>
        <taxon>Magnoliopsida</taxon>
        <taxon>Liliopsida</taxon>
        <taxon>Zingiberales</taxon>
        <taxon>Musaceae</taxon>
        <taxon>Ensete</taxon>
    </lineage>
</organism>
<name>A0AAV8RB56_ENSVE</name>
<protein>
    <submittedName>
        <fullName evidence="1">Uncharacterized protein</fullName>
    </submittedName>
</protein>
<keyword evidence="2" id="KW-1185">Reference proteome</keyword>
<proteinExistence type="predicted"/>
<gene>
    <name evidence="1" type="ORF">OPV22_004671</name>
</gene>
<evidence type="ECO:0000313" key="1">
    <source>
        <dbReference type="EMBL" id="KAJ8503785.1"/>
    </source>
</evidence>
<accession>A0AAV8RB56</accession>
<dbReference type="AlphaFoldDB" id="A0AAV8RB56"/>
<dbReference type="EMBL" id="JAQQAF010000002">
    <property type="protein sequence ID" value="KAJ8503785.1"/>
    <property type="molecule type" value="Genomic_DNA"/>
</dbReference>